<evidence type="ECO:0000313" key="1">
    <source>
        <dbReference type="EMBL" id="KAK6305890.1"/>
    </source>
</evidence>
<reference evidence="1 2" key="1">
    <citation type="submission" date="2021-04" db="EMBL/GenBank/DDBJ databases">
        <authorList>
            <person name="De Guttry C."/>
            <person name="Zahm M."/>
            <person name="Klopp C."/>
            <person name="Cabau C."/>
            <person name="Louis A."/>
            <person name="Berthelot C."/>
            <person name="Parey E."/>
            <person name="Roest Crollius H."/>
            <person name="Montfort J."/>
            <person name="Robinson-Rechavi M."/>
            <person name="Bucao C."/>
            <person name="Bouchez O."/>
            <person name="Gislard M."/>
            <person name="Lluch J."/>
            <person name="Milhes M."/>
            <person name="Lampietro C."/>
            <person name="Lopez Roques C."/>
            <person name="Donnadieu C."/>
            <person name="Braasch I."/>
            <person name="Desvignes T."/>
            <person name="Postlethwait J."/>
            <person name="Bobe J."/>
            <person name="Wedekind C."/>
            <person name="Guiguen Y."/>
        </authorList>
    </citation>
    <scope>NUCLEOTIDE SEQUENCE [LARGE SCALE GENOMIC DNA]</scope>
    <source>
        <strain evidence="1">Cs_M1</strain>
        <tissue evidence="1">Blood</tissue>
    </source>
</reference>
<protein>
    <submittedName>
        <fullName evidence="1">Uncharacterized protein</fullName>
    </submittedName>
</protein>
<organism evidence="1 2">
    <name type="scientific">Coregonus suidteri</name>
    <dbReference type="NCBI Taxonomy" id="861788"/>
    <lineage>
        <taxon>Eukaryota</taxon>
        <taxon>Metazoa</taxon>
        <taxon>Chordata</taxon>
        <taxon>Craniata</taxon>
        <taxon>Vertebrata</taxon>
        <taxon>Euteleostomi</taxon>
        <taxon>Actinopterygii</taxon>
        <taxon>Neopterygii</taxon>
        <taxon>Teleostei</taxon>
        <taxon>Protacanthopterygii</taxon>
        <taxon>Salmoniformes</taxon>
        <taxon>Salmonidae</taxon>
        <taxon>Coregoninae</taxon>
        <taxon>Coregonus</taxon>
    </lineage>
</organism>
<dbReference type="Proteomes" id="UP001356427">
    <property type="component" value="Unassembled WGS sequence"/>
</dbReference>
<dbReference type="EMBL" id="JAGTTL010000021">
    <property type="protein sequence ID" value="KAK6305890.1"/>
    <property type="molecule type" value="Genomic_DNA"/>
</dbReference>
<keyword evidence="2" id="KW-1185">Reference proteome</keyword>
<accession>A0AAN8LFX8</accession>
<dbReference type="AlphaFoldDB" id="A0AAN8LFX8"/>
<evidence type="ECO:0000313" key="2">
    <source>
        <dbReference type="Proteomes" id="UP001356427"/>
    </source>
</evidence>
<sequence>MLMCNIPVLNELLSISPTMVFTDEEEVWLERISSEVPDCDELTALEGQLSQMAKPCSPFEALIFQISASIQFGLTSLHSAVPLAPEAGTKHSHKRAVVSSQCR</sequence>
<gene>
    <name evidence="1" type="ORF">J4Q44_G00228150</name>
</gene>
<comment type="caution">
    <text evidence="1">The sequence shown here is derived from an EMBL/GenBank/DDBJ whole genome shotgun (WGS) entry which is preliminary data.</text>
</comment>
<name>A0AAN8LFX8_9TELE</name>
<proteinExistence type="predicted"/>